<dbReference type="EMBL" id="SZPY01000001">
    <property type="protein sequence ID" value="TKI64571.1"/>
    <property type="molecule type" value="Genomic_DNA"/>
</dbReference>
<reference evidence="6 7" key="1">
    <citation type="submission" date="2019-04" db="EMBL/GenBank/DDBJ databases">
        <authorList>
            <person name="Dong K."/>
        </authorList>
    </citation>
    <scope>NUCLEOTIDE SEQUENCE [LARGE SCALE GENOMIC DNA]</scope>
    <source>
        <strain evidence="7">dk3543</strain>
    </source>
</reference>
<keyword evidence="2" id="KW-0547">Nucleotide-binding</keyword>
<dbReference type="InterPro" id="IPR004843">
    <property type="entry name" value="Calcineurin-like_PHP"/>
</dbReference>
<dbReference type="InterPro" id="IPR029052">
    <property type="entry name" value="Metallo-depent_PP-like"/>
</dbReference>
<dbReference type="Proteomes" id="UP000307808">
    <property type="component" value="Unassembled WGS sequence"/>
</dbReference>
<dbReference type="Gene3D" id="3.60.21.10">
    <property type="match status" value="1"/>
</dbReference>
<protein>
    <submittedName>
        <fullName evidence="6">Bifunctional metallophosphatase/5'-nucleotidase</fullName>
    </submittedName>
</protein>
<feature type="domain" description="5'-Nucleotidase C-terminal" evidence="5">
    <location>
        <begin position="439"/>
        <end position="607"/>
    </location>
</feature>
<comment type="caution">
    <text evidence="6">The sequence shown here is derived from an EMBL/GenBank/DDBJ whole genome shotgun (WGS) entry which is preliminary data.</text>
</comment>
<dbReference type="GO" id="GO:0008768">
    <property type="term" value="F:UDP-sugar diphosphatase activity"/>
    <property type="evidence" value="ECO:0007669"/>
    <property type="project" value="TreeGrafter"/>
</dbReference>
<feature type="region of interest" description="Disordered" evidence="3">
    <location>
        <begin position="1"/>
        <end position="23"/>
    </location>
</feature>
<dbReference type="Gene3D" id="3.90.780.10">
    <property type="entry name" value="5'-Nucleotidase, C-terminal domain"/>
    <property type="match status" value="1"/>
</dbReference>
<dbReference type="PANTHER" id="PTHR11575:SF24">
    <property type="entry name" value="5'-NUCLEOTIDASE"/>
    <property type="match status" value="1"/>
</dbReference>
<evidence type="ECO:0000256" key="2">
    <source>
        <dbReference type="RuleBase" id="RU362119"/>
    </source>
</evidence>
<dbReference type="PRINTS" id="PR01607">
    <property type="entry name" value="APYRASEFAMLY"/>
</dbReference>
<dbReference type="InterPro" id="IPR008334">
    <property type="entry name" value="5'-Nucleotdase_C"/>
</dbReference>
<dbReference type="PANTHER" id="PTHR11575">
    <property type="entry name" value="5'-NUCLEOTIDASE-RELATED"/>
    <property type="match status" value="1"/>
</dbReference>
<dbReference type="Pfam" id="PF00149">
    <property type="entry name" value="Metallophos"/>
    <property type="match status" value="1"/>
</dbReference>
<sequence length="643" mass="68645">MRFDDTTSASLRTGCRETQGMPRRERECEQAHAGAPPGVWTVAASRVRMPGRATRPFSRRHMSRRTRIGAMAATLAASALLVSSLGQASTATPGHHKPSHHRTVGVQVLSFNDYHGQIEAPAGSSAILGEADDPSNTVVGGGEYLATHLKKLRKGVRHSTTVAAGDLIGGSPFLSGLFHDEPAVESLNAMDLDISSVGNHEFDEGVTELLRMQNGGCHPVDGCYTDKRFRGADHQWLAANVEYKPGTRKAGRTVLPPYEIKRYQGIKVAYIGMTLEGTPEIVAQAGIRDVRFLDEARTANQLVRQLKRKGVEAFVVLLHEGGFAPGTYDECGGLSDPIKTINDNLDPEVDLLVTGHTHSPYVCPLPDARGNTRYVTSASSQGRVVNETWLQLDPRTRDVVRDKVTSTNHLVTRDVPADTRQSAIIAKWSALAAPISNRVVGTISGDITRAADRQTESGLGNLIADAQLAATSAPADGGSVAAFMNPGGVRADLTYSQVSGGEGPGEVTYGEAFAVQPFGNLVVTMDLTGDAIERLLEQQFAGDTKRFHLGVSEGFTYTYDMSRPAGDKIDPATIAINGVTLDPSATYRITTNNFLADGGDGFTVFTEGTNRAGGGDDLAALVDYMAARPQLAPAPTDRVTELP</sequence>
<proteinExistence type="inferred from homology"/>
<evidence type="ECO:0000256" key="1">
    <source>
        <dbReference type="ARBA" id="ARBA00022729"/>
    </source>
</evidence>
<accession>A0A4U2YWM5</accession>
<dbReference type="AlphaFoldDB" id="A0A4U2YWM5"/>
<feature type="domain" description="Calcineurin-like phosphoesterase" evidence="4">
    <location>
        <begin position="111"/>
        <end position="360"/>
    </location>
</feature>
<name>A0A4U2YWM5_9ACTN</name>
<evidence type="ECO:0000259" key="4">
    <source>
        <dbReference type="Pfam" id="PF00149"/>
    </source>
</evidence>
<dbReference type="SUPFAM" id="SSF55816">
    <property type="entry name" value="5'-nucleotidase (syn. UDP-sugar hydrolase), C-terminal domain"/>
    <property type="match status" value="1"/>
</dbReference>
<feature type="compositionally biased region" description="Polar residues" evidence="3">
    <location>
        <begin position="1"/>
        <end position="11"/>
    </location>
</feature>
<comment type="similarity">
    <text evidence="2">Belongs to the 5'-nucleotidase family.</text>
</comment>
<dbReference type="SUPFAM" id="SSF56300">
    <property type="entry name" value="Metallo-dependent phosphatases"/>
    <property type="match status" value="1"/>
</dbReference>
<evidence type="ECO:0000313" key="6">
    <source>
        <dbReference type="EMBL" id="TKI64571.1"/>
    </source>
</evidence>
<organism evidence="6 7">
    <name type="scientific">Nocardioides jishulii</name>
    <dbReference type="NCBI Taxonomy" id="2575440"/>
    <lineage>
        <taxon>Bacteria</taxon>
        <taxon>Bacillati</taxon>
        <taxon>Actinomycetota</taxon>
        <taxon>Actinomycetes</taxon>
        <taxon>Propionibacteriales</taxon>
        <taxon>Nocardioidaceae</taxon>
        <taxon>Nocardioides</taxon>
    </lineage>
</organism>
<dbReference type="OrthoDB" id="1016457at2"/>
<dbReference type="InterPro" id="IPR036907">
    <property type="entry name" value="5'-Nucleotdase_C_sf"/>
</dbReference>
<dbReference type="Pfam" id="PF02872">
    <property type="entry name" value="5_nucleotid_C"/>
    <property type="match status" value="1"/>
</dbReference>
<gene>
    <name evidence="6" type="ORF">FC770_05475</name>
</gene>
<dbReference type="GO" id="GO:0008253">
    <property type="term" value="F:5'-nucleotidase activity"/>
    <property type="evidence" value="ECO:0007669"/>
    <property type="project" value="TreeGrafter"/>
</dbReference>
<dbReference type="GO" id="GO:0030288">
    <property type="term" value="C:outer membrane-bounded periplasmic space"/>
    <property type="evidence" value="ECO:0007669"/>
    <property type="project" value="TreeGrafter"/>
</dbReference>
<dbReference type="GO" id="GO:0009166">
    <property type="term" value="P:nucleotide catabolic process"/>
    <property type="evidence" value="ECO:0007669"/>
    <property type="project" value="InterPro"/>
</dbReference>
<keyword evidence="2" id="KW-0378">Hydrolase</keyword>
<keyword evidence="7" id="KW-1185">Reference proteome</keyword>
<keyword evidence="1" id="KW-0732">Signal</keyword>
<evidence type="ECO:0000256" key="3">
    <source>
        <dbReference type="SAM" id="MobiDB-lite"/>
    </source>
</evidence>
<evidence type="ECO:0000313" key="7">
    <source>
        <dbReference type="Proteomes" id="UP000307808"/>
    </source>
</evidence>
<dbReference type="InterPro" id="IPR006179">
    <property type="entry name" value="5_nucleotidase/apyrase"/>
</dbReference>
<evidence type="ECO:0000259" key="5">
    <source>
        <dbReference type="Pfam" id="PF02872"/>
    </source>
</evidence>
<dbReference type="GO" id="GO:0000166">
    <property type="term" value="F:nucleotide binding"/>
    <property type="evidence" value="ECO:0007669"/>
    <property type="project" value="UniProtKB-KW"/>
</dbReference>